<dbReference type="PANTHER" id="PTHR45766">
    <property type="entry name" value="DNA ANNEALING HELICASE AND ENDONUCLEASE ZRANB3 FAMILY MEMBER"/>
    <property type="match status" value="1"/>
</dbReference>
<evidence type="ECO:0000256" key="3">
    <source>
        <dbReference type="ARBA" id="ARBA00022840"/>
    </source>
</evidence>
<proteinExistence type="predicted"/>
<accession>A0A1Y1UYY1</accession>
<sequence length="417" mass="47958">MEERIPNYLLKKLMRFQFMGVRDAILKCGRVFLCDEMGLGKTIQALAICSYYKNDWPCLIICPSSLRLTWASEIKKWLNLDEDDIQVIFTTKDSLRKTSKIVILSYDIISRKGIEDQIKSIKFNVVVADESHYLKNKDAKRTKIICPIIKNSKYALLLTGTPALSRPIELYTQLNSLIPRAISNPIKFGLRYCDAKETKFGWDFNGSSNLSELKQLLEKTVMIRRLKKDVLEELPAKVRQCIMIDIPKKSLKEIDKLMNESKKLDISINKMKYSNNETAKKKLEMQKKALLLYNSSDSKFIVFAHHQELLNGITEYVEKKLKAQYIRIDGETKQNIRQNLCDKFQEIPNIRIAILAITAAGVGLTLSKADFVVFAELFWNPAQLLQGEDRAHRIGRIESVHVKYIIANGTIGKFLKK</sequence>
<dbReference type="InterPro" id="IPR014001">
    <property type="entry name" value="Helicase_ATP-bd"/>
</dbReference>
<evidence type="ECO:0008006" key="8">
    <source>
        <dbReference type="Google" id="ProtNLM"/>
    </source>
</evidence>
<dbReference type="InterPro" id="IPR027417">
    <property type="entry name" value="P-loop_NTPase"/>
</dbReference>
<dbReference type="GO" id="GO:0043596">
    <property type="term" value="C:nuclear replication fork"/>
    <property type="evidence" value="ECO:0007669"/>
    <property type="project" value="TreeGrafter"/>
</dbReference>
<dbReference type="EMBL" id="MCFH01000050">
    <property type="protein sequence ID" value="ORX43772.1"/>
    <property type="molecule type" value="Genomic_DNA"/>
</dbReference>
<dbReference type="STRING" id="1754191.A0A1Y1UYY1"/>
<dbReference type="CDD" id="cd18010">
    <property type="entry name" value="DEXHc_HARP_SMARCAL1"/>
    <property type="match status" value="1"/>
</dbReference>
<dbReference type="PANTHER" id="PTHR45766:SF6">
    <property type="entry name" value="SWI_SNF-RELATED MATRIX-ASSOCIATED ACTIN-DEPENDENT REGULATOR OF CHROMATIN SUBFAMILY A-LIKE PROTEIN 1"/>
    <property type="match status" value="1"/>
</dbReference>
<keyword evidence="1" id="KW-0547">Nucleotide-binding</keyword>
<dbReference type="PROSITE" id="PS51194">
    <property type="entry name" value="HELICASE_CTER"/>
    <property type="match status" value="1"/>
</dbReference>
<reference evidence="6 7" key="2">
    <citation type="submission" date="2016-08" db="EMBL/GenBank/DDBJ databases">
        <title>Pervasive Adenine N6-methylation of Active Genes in Fungi.</title>
        <authorList>
            <consortium name="DOE Joint Genome Institute"/>
            <person name="Mondo S.J."/>
            <person name="Dannebaum R.O."/>
            <person name="Kuo R.C."/>
            <person name="Labutti K."/>
            <person name="Haridas S."/>
            <person name="Kuo A."/>
            <person name="Salamov A."/>
            <person name="Ahrendt S.R."/>
            <person name="Lipzen A."/>
            <person name="Sullivan W."/>
            <person name="Andreopoulos W.B."/>
            <person name="Clum A."/>
            <person name="Lindquist E."/>
            <person name="Daum C."/>
            <person name="Ramamoorthy G.K."/>
            <person name="Gryganskyi A."/>
            <person name="Culley D."/>
            <person name="Magnuson J.K."/>
            <person name="James T.Y."/>
            <person name="O'Malley M.A."/>
            <person name="Stajich J.E."/>
            <person name="Spatafora J.W."/>
            <person name="Visel A."/>
            <person name="Grigoriev I.V."/>
        </authorList>
    </citation>
    <scope>NUCLEOTIDE SEQUENCE [LARGE SCALE GENOMIC DNA]</scope>
    <source>
        <strain evidence="7">finn</strain>
    </source>
</reference>
<dbReference type="InterPro" id="IPR000330">
    <property type="entry name" value="SNF2_N"/>
</dbReference>
<dbReference type="SMART" id="SM00487">
    <property type="entry name" value="DEXDc"/>
    <property type="match status" value="1"/>
</dbReference>
<protein>
    <recommendedName>
        <fullName evidence="8">P-loop containing nucleoside triphosphate hydrolase protein</fullName>
    </recommendedName>
</protein>
<comment type="caution">
    <text evidence="6">The sequence shown here is derived from an EMBL/GenBank/DDBJ whole genome shotgun (WGS) entry which is preliminary data.</text>
</comment>
<dbReference type="InterPro" id="IPR049730">
    <property type="entry name" value="SNF2/RAD54-like_C"/>
</dbReference>
<dbReference type="CDD" id="cd18793">
    <property type="entry name" value="SF2_C_SNF"/>
    <property type="match status" value="1"/>
</dbReference>
<gene>
    <name evidence="6" type="ORF">BCR36DRAFT_303036</name>
</gene>
<organism evidence="6 7">
    <name type="scientific">Piromyces finnis</name>
    <dbReference type="NCBI Taxonomy" id="1754191"/>
    <lineage>
        <taxon>Eukaryota</taxon>
        <taxon>Fungi</taxon>
        <taxon>Fungi incertae sedis</taxon>
        <taxon>Chytridiomycota</taxon>
        <taxon>Chytridiomycota incertae sedis</taxon>
        <taxon>Neocallimastigomycetes</taxon>
        <taxon>Neocallimastigales</taxon>
        <taxon>Neocallimastigaceae</taxon>
        <taxon>Piromyces</taxon>
    </lineage>
</organism>
<dbReference type="GO" id="GO:0016787">
    <property type="term" value="F:hydrolase activity"/>
    <property type="evidence" value="ECO:0007669"/>
    <property type="project" value="UniProtKB-KW"/>
</dbReference>
<dbReference type="SUPFAM" id="SSF52540">
    <property type="entry name" value="P-loop containing nucleoside triphosphate hydrolases"/>
    <property type="match status" value="2"/>
</dbReference>
<reference evidence="6 7" key="1">
    <citation type="submission" date="2016-08" db="EMBL/GenBank/DDBJ databases">
        <title>Genomes of anaerobic fungi encode conserved fungal cellulosomes for biomass hydrolysis.</title>
        <authorList>
            <consortium name="DOE Joint Genome Institute"/>
            <person name="Haitjema C.H."/>
            <person name="Gilmore S.P."/>
            <person name="Henske J.K."/>
            <person name="Solomon K.V."/>
            <person name="De Groot R."/>
            <person name="Kuo A."/>
            <person name="Mondo S.J."/>
            <person name="Salamov A.A."/>
            <person name="Labutti K."/>
            <person name="Zhao Z."/>
            <person name="Chiniquy J."/>
            <person name="Barry K."/>
            <person name="Brewer H.M."/>
            <person name="Purvine S.O."/>
            <person name="Wright A.T."/>
            <person name="Boxma B."/>
            <person name="Van Alen T."/>
            <person name="Hackstein J.H."/>
            <person name="Baker S.E."/>
            <person name="Grigoriev I.V."/>
            <person name="O'Malley M.A."/>
        </authorList>
    </citation>
    <scope>NUCLEOTIDE SEQUENCE [LARGE SCALE GENOMIC DNA]</scope>
    <source>
        <strain evidence="7">finn</strain>
    </source>
</reference>
<name>A0A1Y1UYY1_9FUNG</name>
<keyword evidence="3" id="KW-0067">ATP-binding</keyword>
<evidence type="ECO:0000313" key="7">
    <source>
        <dbReference type="Proteomes" id="UP000193719"/>
    </source>
</evidence>
<evidence type="ECO:0000259" key="4">
    <source>
        <dbReference type="PROSITE" id="PS51192"/>
    </source>
</evidence>
<keyword evidence="2" id="KW-0378">Hydrolase</keyword>
<keyword evidence="7" id="KW-1185">Reference proteome</keyword>
<dbReference type="OrthoDB" id="448448at2759"/>
<dbReference type="Proteomes" id="UP000193719">
    <property type="component" value="Unassembled WGS sequence"/>
</dbReference>
<evidence type="ECO:0000256" key="1">
    <source>
        <dbReference type="ARBA" id="ARBA00022741"/>
    </source>
</evidence>
<dbReference type="AlphaFoldDB" id="A0A1Y1UYY1"/>
<dbReference type="PROSITE" id="PS51192">
    <property type="entry name" value="HELICASE_ATP_BIND_1"/>
    <property type="match status" value="1"/>
</dbReference>
<feature type="domain" description="Helicase ATP-binding" evidence="4">
    <location>
        <begin position="22"/>
        <end position="180"/>
    </location>
</feature>
<dbReference type="InterPro" id="IPR038718">
    <property type="entry name" value="SNF2-like_sf"/>
</dbReference>
<evidence type="ECO:0000259" key="5">
    <source>
        <dbReference type="PROSITE" id="PS51194"/>
    </source>
</evidence>
<dbReference type="GO" id="GO:0005524">
    <property type="term" value="F:ATP binding"/>
    <property type="evidence" value="ECO:0007669"/>
    <property type="project" value="InterPro"/>
</dbReference>
<evidence type="ECO:0000256" key="2">
    <source>
        <dbReference type="ARBA" id="ARBA00022801"/>
    </source>
</evidence>
<dbReference type="InterPro" id="IPR001650">
    <property type="entry name" value="Helicase_C-like"/>
</dbReference>
<evidence type="ECO:0000313" key="6">
    <source>
        <dbReference type="EMBL" id="ORX43772.1"/>
    </source>
</evidence>
<dbReference type="Gene3D" id="3.40.50.300">
    <property type="entry name" value="P-loop containing nucleotide triphosphate hydrolases"/>
    <property type="match status" value="1"/>
</dbReference>
<dbReference type="SMART" id="SM00490">
    <property type="entry name" value="HELICc"/>
    <property type="match status" value="1"/>
</dbReference>
<dbReference type="Pfam" id="PF00271">
    <property type="entry name" value="Helicase_C"/>
    <property type="match status" value="1"/>
</dbReference>
<dbReference type="GO" id="GO:0031297">
    <property type="term" value="P:replication fork processing"/>
    <property type="evidence" value="ECO:0007669"/>
    <property type="project" value="TreeGrafter"/>
</dbReference>
<feature type="domain" description="Helicase C-terminal" evidence="5">
    <location>
        <begin position="286"/>
        <end position="417"/>
    </location>
</feature>
<dbReference type="GO" id="GO:0006281">
    <property type="term" value="P:DNA repair"/>
    <property type="evidence" value="ECO:0007669"/>
    <property type="project" value="TreeGrafter"/>
</dbReference>
<dbReference type="Gene3D" id="3.40.50.10810">
    <property type="entry name" value="Tandem AAA-ATPase domain"/>
    <property type="match status" value="1"/>
</dbReference>
<dbReference type="Pfam" id="PF00176">
    <property type="entry name" value="SNF2-rel_dom"/>
    <property type="match status" value="1"/>
</dbReference>